<keyword evidence="3" id="KW-0732">Signal</keyword>
<gene>
    <name evidence="4" type="ORF">DYBT9623_02134</name>
</gene>
<evidence type="ECO:0008006" key="6">
    <source>
        <dbReference type="Google" id="ProtNLM"/>
    </source>
</evidence>
<dbReference type="InterPro" id="IPR052558">
    <property type="entry name" value="Siderophore_Hydrolase_D"/>
</dbReference>
<feature type="chain" id="PRO_5047357943" description="Esterase" evidence="3">
    <location>
        <begin position="19"/>
        <end position="410"/>
    </location>
</feature>
<protein>
    <recommendedName>
        <fullName evidence="6">Esterase</fullName>
    </recommendedName>
</protein>
<dbReference type="Pfam" id="PF00756">
    <property type="entry name" value="Esterase"/>
    <property type="match status" value="1"/>
</dbReference>
<dbReference type="EMBL" id="CAJRAU010000002">
    <property type="protein sequence ID" value="CAG5069398.1"/>
    <property type="molecule type" value="Genomic_DNA"/>
</dbReference>
<accession>A0ABN7R8E4</accession>
<keyword evidence="5" id="KW-1185">Reference proteome</keyword>
<comment type="similarity">
    <text evidence="1">Belongs to the esterase D family.</text>
</comment>
<dbReference type="PANTHER" id="PTHR40841:SF2">
    <property type="entry name" value="SIDEROPHORE-DEGRADING ESTERASE (EUROFUNG)"/>
    <property type="match status" value="1"/>
</dbReference>
<name>A0ABN7R8E4_9BACT</name>
<sequence length="410" mass="46248">MKYLFLLFPAFAPFWAFSQDKNLVVIGKVDSIHSNILGENRNILVHVPDGGDGLYSKKRYPVVYVLDGESHFNSVTGMIQQLSAVNGNSVVPQMIIVGIRNTQRKRDMTPTRIVDDLPFMDSAYSRNTGGGNAFLSFIEKELIPHIDSLYPTAPYKMLIGHSFGGLVVMNALNTRPKLFNSYICIDPSMWYDHMNFLKTTKTAFSAQQYVGVSLYLGIANTMSETMRFATVSADTSVASKHIRSIISLDKHIKATPQNGLRYKSKFYSDDTHSSAPFITEYDGLRFIFDAFQMKLTEPDLESNSPKLADKIVKHYANVSKQMGYKVLPPEEMVNSMGYEAMQRRHLVTAGSLFKLNTINYPTSWNVFDSYGDYLSAQNDKAGAIAQFEKSLTMEENEDTRKKLDDLRSKN</sequence>
<evidence type="ECO:0000313" key="4">
    <source>
        <dbReference type="EMBL" id="CAG5069398.1"/>
    </source>
</evidence>
<evidence type="ECO:0000256" key="3">
    <source>
        <dbReference type="SAM" id="SignalP"/>
    </source>
</evidence>
<evidence type="ECO:0000256" key="1">
    <source>
        <dbReference type="ARBA" id="ARBA00005622"/>
    </source>
</evidence>
<feature type="signal peptide" evidence="3">
    <location>
        <begin position="1"/>
        <end position="18"/>
    </location>
</feature>
<dbReference type="Proteomes" id="UP000679725">
    <property type="component" value="Unassembled WGS sequence"/>
</dbReference>
<organism evidence="4 5">
    <name type="scientific">Dyadobacter linearis</name>
    <dbReference type="NCBI Taxonomy" id="2823330"/>
    <lineage>
        <taxon>Bacteria</taxon>
        <taxon>Pseudomonadati</taxon>
        <taxon>Bacteroidota</taxon>
        <taxon>Cytophagia</taxon>
        <taxon>Cytophagales</taxon>
        <taxon>Spirosomataceae</taxon>
        <taxon>Dyadobacter</taxon>
    </lineage>
</organism>
<dbReference type="InterPro" id="IPR029058">
    <property type="entry name" value="AB_hydrolase_fold"/>
</dbReference>
<comment type="caution">
    <text evidence="4">The sequence shown here is derived from an EMBL/GenBank/DDBJ whole genome shotgun (WGS) entry which is preliminary data.</text>
</comment>
<proteinExistence type="inferred from homology"/>
<dbReference type="RefSeq" id="WP_215233472.1">
    <property type="nucleotide sequence ID" value="NZ_CAJRAU010000002.1"/>
</dbReference>
<dbReference type="InterPro" id="IPR000801">
    <property type="entry name" value="Esterase-like"/>
</dbReference>
<reference evidence="4 5" key="1">
    <citation type="submission" date="2021-04" db="EMBL/GenBank/DDBJ databases">
        <authorList>
            <person name="Rodrigo-Torres L."/>
            <person name="Arahal R. D."/>
            <person name="Lucena T."/>
        </authorList>
    </citation>
    <scope>NUCLEOTIDE SEQUENCE [LARGE SCALE GENOMIC DNA]</scope>
    <source>
        <strain evidence="4 5">CECT 9623</strain>
    </source>
</reference>
<evidence type="ECO:0000256" key="2">
    <source>
        <dbReference type="ARBA" id="ARBA00022801"/>
    </source>
</evidence>
<evidence type="ECO:0000313" key="5">
    <source>
        <dbReference type="Proteomes" id="UP000679725"/>
    </source>
</evidence>
<dbReference type="SUPFAM" id="SSF53474">
    <property type="entry name" value="alpha/beta-Hydrolases"/>
    <property type="match status" value="1"/>
</dbReference>
<dbReference type="PANTHER" id="PTHR40841">
    <property type="entry name" value="SIDEROPHORE TRIACETYLFUSARININE C ESTERASE"/>
    <property type="match status" value="1"/>
</dbReference>
<keyword evidence="2" id="KW-0378">Hydrolase</keyword>
<dbReference type="Gene3D" id="3.40.50.1820">
    <property type="entry name" value="alpha/beta hydrolase"/>
    <property type="match status" value="1"/>
</dbReference>